<dbReference type="Pfam" id="PF06985">
    <property type="entry name" value="HET"/>
    <property type="match status" value="1"/>
</dbReference>
<dbReference type="RefSeq" id="XP_033682179.1">
    <property type="nucleotide sequence ID" value="XM_033823859.1"/>
</dbReference>
<dbReference type="InterPro" id="IPR010730">
    <property type="entry name" value="HET"/>
</dbReference>
<keyword evidence="4" id="KW-1185">Reference proteome</keyword>
<evidence type="ECO:0000313" key="3">
    <source>
        <dbReference type="EMBL" id="KAF2247175.1"/>
    </source>
</evidence>
<dbReference type="Proteomes" id="UP000800094">
    <property type="component" value="Unassembled WGS sequence"/>
</dbReference>
<accession>A0A6A6I9D1</accession>
<feature type="non-terminal residue" evidence="3">
    <location>
        <position position="230"/>
    </location>
</feature>
<proteinExistence type="predicted"/>
<feature type="compositionally biased region" description="Basic and acidic residues" evidence="1">
    <location>
        <begin position="13"/>
        <end position="32"/>
    </location>
</feature>
<gene>
    <name evidence="3" type="ORF">BU26DRAFT_430163</name>
</gene>
<evidence type="ECO:0000313" key="4">
    <source>
        <dbReference type="Proteomes" id="UP000800094"/>
    </source>
</evidence>
<dbReference type="GeneID" id="54577189"/>
<dbReference type="PANTHER" id="PTHR24148:SF82">
    <property type="entry name" value="HETEROKARYON INCOMPATIBILITY DOMAIN-CONTAINING PROTEIN"/>
    <property type="match status" value="1"/>
</dbReference>
<sequence>MNAQLRTLSKAIKSLDRTAEPKQQQHTEEVHQEASPYPSINASDGETRLIELLPGAFSDQINVRLSRATITGCTEYDALSYVWGQEISTTPALVNGIPVKITVNLEGALRHLRKETASRIIWIDALSISQHDVNERNRQVQNMGTIYASARQVIIWLGDGAGDSEQVKPAFDFMKTGVFPTKEDPFFDLRSAFYYIRSSEWFDRVWVIQELVLATEDPIVYHRHDFVSWS</sequence>
<feature type="domain" description="Heterokaryon incompatibility" evidence="2">
    <location>
        <begin position="76"/>
        <end position="210"/>
    </location>
</feature>
<feature type="region of interest" description="Disordered" evidence="1">
    <location>
        <begin position="13"/>
        <end position="41"/>
    </location>
</feature>
<dbReference type="AlphaFoldDB" id="A0A6A6I9D1"/>
<dbReference type="OrthoDB" id="3553147at2759"/>
<reference evidence="3" key="1">
    <citation type="journal article" date="2020" name="Stud. Mycol.">
        <title>101 Dothideomycetes genomes: a test case for predicting lifestyles and emergence of pathogens.</title>
        <authorList>
            <person name="Haridas S."/>
            <person name="Albert R."/>
            <person name="Binder M."/>
            <person name="Bloem J."/>
            <person name="Labutti K."/>
            <person name="Salamov A."/>
            <person name="Andreopoulos B."/>
            <person name="Baker S."/>
            <person name="Barry K."/>
            <person name="Bills G."/>
            <person name="Bluhm B."/>
            <person name="Cannon C."/>
            <person name="Castanera R."/>
            <person name="Culley D."/>
            <person name="Daum C."/>
            <person name="Ezra D."/>
            <person name="Gonzalez J."/>
            <person name="Henrissat B."/>
            <person name="Kuo A."/>
            <person name="Liang C."/>
            <person name="Lipzen A."/>
            <person name="Lutzoni F."/>
            <person name="Magnuson J."/>
            <person name="Mondo S."/>
            <person name="Nolan M."/>
            <person name="Ohm R."/>
            <person name="Pangilinan J."/>
            <person name="Park H.-J."/>
            <person name="Ramirez L."/>
            <person name="Alfaro M."/>
            <person name="Sun H."/>
            <person name="Tritt A."/>
            <person name="Yoshinaga Y."/>
            <person name="Zwiers L.-H."/>
            <person name="Turgeon B."/>
            <person name="Goodwin S."/>
            <person name="Spatafora J."/>
            <person name="Crous P."/>
            <person name="Grigoriev I."/>
        </authorList>
    </citation>
    <scope>NUCLEOTIDE SEQUENCE</scope>
    <source>
        <strain evidence="3">CBS 122368</strain>
    </source>
</reference>
<protein>
    <submittedName>
        <fullName evidence="3">HET-domain-containing protein</fullName>
    </submittedName>
</protein>
<evidence type="ECO:0000256" key="1">
    <source>
        <dbReference type="SAM" id="MobiDB-lite"/>
    </source>
</evidence>
<dbReference type="PANTHER" id="PTHR24148">
    <property type="entry name" value="ANKYRIN REPEAT DOMAIN-CONTAINING PROTEIN 39 HOMOLOG-RELATED"/>
    <property type="match status" value="1"/>
</dbReference>
<evidence type="ECO:0000259" key="2">
    <source>
        <dbReference type="Pfam" id="PF06985"/>
    </source>
</evidence>
<dbReference type="EMBL" id="ML987197">
    <property type="protein sequence ID" value="KAF2247175.1"/>
    <property type="molecule type" value="Genomic_DNA"/>
</dbReference>
<dbReference type="InterPro" id="IPR052895">
    <property type="entry name" value="HetReg/Transcr_Mod"/>
</dbReference>
<organism evidence="3 4">
    <name type="scientific">Trematosphaeria pertusa</name>
    <dbReference type="NCBI Taxonomy" id="390896"/>
    <lineage>
        <taxon>Eukaryota</taxon>
        <taxon>Fungi</taxon>
        <taxon>Dikarya</taxon>
        <taxon>Ascomycota</taxon>
        <taxon>Pezizomycotina</taxon>
        <taxon>Dothideomycetes</taxon>
        <taxon>Pleosporomycetidae</taxon>
        <taxon>Pleosporales</taxon>
        <taxon>Massarineae</taxon>
        <taxon>Trematosphaeriaceae</taxon>
        <taxon>Trematosphaeria</taxon>
    </lineage>
</organism>
<name>A0A6A6I9D1_9PLEO</name>